<protein>
    <submittedName>
        <fullName evidence="1">Uncharacterized protein</fullName>
    </submittedName>
</protein>
<dbReference type="AlphaFoldDB" id="A0AAV5M1M6"/>
<sequence length="102" mass="11015">MFFVPGPVDDLFWPPGLVQLWKKERKGSGEGLRSKEAVAKSPIAEIGEAVGRDKGLEATNKGHEQAAGSRYLAEIRQGKAGGGDWCVVLAVLFFSSPAFFCF</sequence>
<evidence type="ECO:0000313" key="1">
    <source>
        <dbReference type="EMBL" id="GKV43686.1"/>
    </source>
</evidence>
<organism evidence="1 2">
    <name type="scientific">Rubroshorea leprosula</name>
    <dbReference type="NCBI Taxonomy" id="152421"/>
    <lineage>
        <taxon>Eukaryota</taxon>
        <taxon>Viridiplantae</taxon>
        <taxon>Streptophyta</taxon>
        <taxon>Embryophyta</taxon>
        <taxon>Tracheophyta</taxon>
        <taxon>Spermatophyta</taxon>
        <taxon>Magnoliopsida</taxon>
        <taxon>eudicotyledons</taxon>
        <taxon>Gunneridae</taxon>
        <taxon>Pentapetalae</taxon>
        <taxon>rosids</taxon>
        <taxon>malvids</taxon>
        <taxon>Malvales</taxon>
        <taxon>Dipterocarpaceae</taxon>
        <taxon>Rubroshorea</taxon>
    </lineage>
</organism>
<keyword evidence="2" id="KW-1185">Reference proteome</keyword>
<evidence type="ECO:0000313" key="2">
    <source>
        <dbReference type="Proteomes" id="UP001054252"/>
    </source>
</evidence>
<name>A0AAV5M1M6_9ROSI</name>
<proteinExistence type="predicted"/>
<accession>A0AAV5M1M6</accession>
<reference evidence="1 2" key="1">
    <citation type="journal article" date="2021" name="Commun. Biol.">
        <title>The genome of Shorea leprosula (Dipterocarpaceae) highlights the ecological relevance of drought in aseasonal tropical rainforests.</title>
        <authorList>
            <person name="Ng K.K.S."/>
            <person name="Kobayashi M.J."/>
            <person name="Fawcett J.A."/>
            <person name="Hatakeyama M."/>
            <person name="Paape T."/>
            <person name="Ng C.H."/>
            <person name="Ang C.C."/>
            <person name="Tnah L.H."/>
            <person name="Lee C.T."/>
            <person name="Nishiyama T."/>
            <person name="Sese J."/>
            <person name="O'Brien M.J."/>
            <person name="Copetti D."/>
            <person name="Mohd Noor M.I."/>
            <person name="Ong R.C."/>
            <person name="Putra M."/>
            <person name="Sireger I.Z."/>
            <person name="Indrioko S."/>
            <person name="Kosugi Y."/>
            <person name="Izuno A."/>
            <person name="Isagi Y."/>
            <person name="Lee S.L."/>
            <person name="Shimizu K.K."/>
        </authorList>
    </citation>
    <scope>NUCLEOTIDE SEQUENCE [LARGE SCALE GENOMIC DNA]</scope>
    <source>
        <strain evidence="1">214</strain>
    </source>
</reference>
<dbReference type="EMBL" id="BPVZ01000171">
    <property type="protein sequence ID" value="GKV43686.1"/>
    <property type="molecule type" value="Genomic_DNA"/>
</dbReference>
<dbReference type="Proteomes" id="UP001054252">
    <property type="component" value="Unassembled WGS sequence"/>
</dbReference>
<gene>
    <name evidence="1" type="ORF">SLEP1_g50947</name>
</gene>
<comment type="caution">
    <text evidence="1">The sequence shown here is derived from an EMBL/GenBank/DDBJ whole genome shotgun (WGS) entry which is preliminary data.</text>
</comment>